<dbReference type="InterPro" id="IPR027908">
    <property type="entry name" value="DUF4640"/>
</dbReference>
<keyword evidence="3" id="KW-1185">Reference proteome</keyword>
<reference evidence="2 3" key="1">
    <citation type="journal article" date="2011" name="Proc. Natl. Acad. Sci. U.S.A.">
        <title>Genetic diversity and population structure of the endangered marsupial Sarcophilus harrisii (Tasmanian devil).</title>
        <authorList>
            <person name="Miller W."/>
            <person name="Hayes V.M."/>
            <person name="Ratan A."/>
            <person name="Petersen D.C."/>
            <person name="Wittekindt N.E."/>
            <person name="Miller J."/>
            <person name="Walenz B."/>
            <person name="Knight J."/>
            <person name="Qi J."/>
            <person name="Zhao F."/>
            <person name="Wang Q."/>
            <person name="Bedoya-Reina O.C."/>
            <person name="Katiyar N."/>
            <person name="Tomsho L.P."/>
            <person name="Kasson L.M."/>
            <person name="Hardie R.A."/>
            <person name="Woodbridge P."/>
            <person name="Tindall E.A."/>
            <person name="Bertelsen M.F."/>
            <person name="Dixon D."/>
            <person name="Pyecroft S."/>
            <person name="Helgen K.M."/>
            <person name="Lesk A.M."/>
            <person name="Pringle T.H."/>
            <person name="Patterson N."/>
            <person name="Zhang Y."/>
            <person name="Kreiss A."/>
            <person name="Woods G.M."/>
            <person name="Jones M.E."/>
            <person name="Schuster S.C."/>
        </authorList>
    </citation>
    <scope>NUCLEOTIDE SEQUENCE [LARGE SCALE GENOMIC DNA]</scope>
</reference>
<feature type="compositionally biased region" description="Basic and acidic residues" evidence="1">
    <location>
        <begin position="216"/>
        <end position="232"/>
    </location>
</feature>
<feature type="compositionally biased region" description="Basic and acidic residues" evidence="1">
    <location>
        <begin position="260"/>
        <end position="276"/>
    </location>
</feature>
<evidence type="ECO:0000313" key="2">
    <source>
        <dbReference type="Ensembl" id="ENSSHAP00000032796.1"/>
    </source>
</evidence>
<organism evidence="2 3">
    <name type="scientific">Sarcophilus harrisii</name>
    <name type="common">Tasmanian devil</name>
    <name type="synonym">Sarcophilus laniarius</name>
    <dbReference type="NCBI Taxonomy" id="9305"/>
    <lineage>
        <taxon>Eukaryota</taxon>
        <taxon>Metazoa</taxon>
        <taxon>Chordata</taxon>
        <taxon>Craniata</taxon>
        <taxon>Vertebrata</taxon>
        <taxon>Euteleostomi</taxon>
        <taxon>Mammalia</taxon>
        <taxon>Metatheria</taxon>
        <taxon>Dasyuromorphia</taxon>
        <taxon>Dasyuridae</taxon>
        <taxon>Sarcophilus</taxon>
    </lineage>
</organism>
<evidence type="ECO:0000256" key="1">
    <source>
        <dbReference type="SAM" id="MobiDB-lite"/>
    </source>
</evidence>
<name>A0A7N4P3Y2_SARHA</name>
<dbReference type="PANTHER" id="PTHR36462">
    <property type="entry name" value="CHROMOSOME 12 OPEN READING FRAME 71"/>
    <property type="match status" value="1"/>
</dbReference>
<gene>
    <name evidence="2" type="primary">C5H12orf71</name>
</gene>
<evidence type="ECO:0000313" key="3">
    <source>
        <dbReference type="Proteomes" id="UP000007648"/>
    </source>
</evidence>
<accession>A0A7N4P3Y2</accession>
<proteinExistence type="predicted"/>
<dbReference type="PANTHER" id="PTHR36462:SF1">
    <property type="entry name" value="CHROMOSOME 12 OPEN READING FRAME 71"/>
    <property type="match status" value="1"/>
</dbReference>
<dbReference type="Pfam" id="PF15480">
    <property type="entry name" value="DUF4640"/>
    <property type="match status" value="1"/>
</dbReference>
<feature type="compositionally biased region" description="Low complexity" evidence="1">
    <location>
        <begin position="22"/>
        <end position="39"/>
    </location>
</feature>
<protein>
    <submittedName>
        <fullName evidence="2">Uncharacterized protein</fullName>
    </submittedName>
</protein>
<dbReference type="AlphaFoldDB" id="A0A7N4P3Y2"/>
<sequence length="276" mass="31263">MTKPQAMRSDPFDTMASSSSQNDSTDTEISSSESNFSLSVGYFPSQETNSYEETSPESDTIHFLPPIQGAWLTKSTGRMKGRHSQAQISPEQFSKLSITLAWDIDLGPDQSDTVTDWDLKKENDWTDMKQEQNIHGTMRKLDCFAQKLETNIQKEDNFIPESLLKEDSHIITVPPLETTKTTTKSIQEENMSQDSPVVQLLKNRHLVQEVMPQELRGTKEMETPSYKDKRTCSGESSSLSTGKREYQPPPSSGTTRLSRKFSEQKNKIRSSLDKTH</sequence>
<reference evidence="2" key="3">
    <citation type="submission" date="2025-09" db="UniProtKB">
        <authorList>
            <consortium name="Ensembl"/>
        </authorList>
    </citation>
    <scope>IDENTIFICATION</scope>
</reference>
<feature type="region of interest" description="Disordered" evidence="1">
    <location>
        <begin position="209"/>
        <end position="276"/>
    </location>
</feature>
<dbReference type="GeneTree" id="ENSGT00390000018322"/>
<reference evidence="2" key="2">
    <citation type="submission" date="2025-08" db="UniProtKB">
        <authorList>
            <consortium name="Ensembl"/>
        </authorList>
    </citation>
    <scope>IDENTIFICATION</scope>
</reference>
<dbReference type="Proteomes" id="UP000007648">
    <property type="component" value="Unassembled WGS sequence"/>
</dbReference>
<feature type="region of interest" description="Disordered" evidence="1">
    <location>
        <begin position="1"/>
        <end position="63"/>
    </location>
</feature>
<dbReference type="Ensembl" id="ENSSHAT00000044376.1">
    <property type="protein sequence ID" value="ENSSHAP00000032796.1"/>
    <property type="gene ID" value="ENSSHAG00000022144.1"/>
</dbReference>